<dbReference type="NCBIfam" id="TIGR02464">
    <property type="entry name" value="ribofla_fusion"/>
    <property type="match status" value="1"/>
</dbReference>
<dbReference type="SUPFAM" id="SSF52799">
    <property type="entry name" value="(Phosphotyrosine protein) phosphatases II"/>
    <property type="match status" value="1"/>
</dbReference>
<dbReference type="FunFam" id="3.90.190.10:FF:000157">
    <property type="entry name" value="Protein-tyrosine phosphatase"/>
    <property type="match status" value="1"/>
</dbReference>
<dbReference type="CDD" id="cd15457">
    <property type="entry name" value="NADAR"/>
    <property type="match status" value="1"/>
</dbReference>
<dbReference type="EMBL" id="CP128399">
    <property type="protein sequence ID" value="WJW65921.1"/>
    <property type="molecule type" value="Genomic_DNA"/>
</dbReference>
<reference evidence="7" key="2">
    <citation type="journal article" date="2024" name="Nature">
        <title>Anoxygenic phototroph of the Chloroflexota uses a type I reaction centre.</title>
        <authorList>
            <person name="Tsuji J.M."/>
            <person name="Shaw N.A."/>
            <person name="Nagashima S."/>
            <person name="Venkiteswaran J.J."/>
            <person name="Schiff S.L."/>
            <person name="Watanabe T."/>
            <person name="Fukui M."/>
            <person name="Hanada S."/>
            <person name="Tank M."/>
            <person name="Neufeld J.D."/>
        </authorList>
    </citation>
    <scope>NUCLEOTIDE SEQUENCE</scope>
    <source>
        <strain evidence="7">L227-S17</strain>
    </source>
</reference>
<dbReference type="EMBL" id="JACATZ010000001">
    <property type="protein sequence ID" value="NWJ46552.1"/>
    <property type="molecule type" value="Genomic_DNA"/>
</dbReference>
<dbReference type="Proteomes" id="UP001431572">
    <property type="component" value="Chromosome 1"/>
</dbReference>
<evidence type="ECO:0000313" key="9">
    <source>
        <dbReference type="Proteomes" id="UP001431572"/>
    </source>
</evidence>
<dbReference type="InterPro" id="IPR050561">
    <property type="entry name" value="PTP"/>
</dbReference>
<accession>A0A8T7M109</accession>
<organism evidence="6 8">
    <name type="scientific">Candidatus Chlorohelix allophototropha</name>
    <dbReference type="NCBI Taxonomy" id="3003348"/>
    <lineage>
        <taxon>Bacteria</taxon>
        <taxon>Bacillati</taxon>
        <taxon>Chloroflexota</taxon>
        <taxon>Chloroflexia</taxon>
        <taxon>Candidatus Chloroheliales</taxon>
        <taxon>Candidatus Chloroheliaceae</taxon>
        <taxon>Candidatus Chlorohelix</taxon>
    </lineage>
</organism>
<dbReference type="InterPro" id="IPR012816">
    <property type="entry name" value="NADAR"/>
</dbReference>
<proteinExistence type="predicted"/>
<keyword evidence="3" id="KW-0378">Hydrolase</keyword>
<evidence type="ECO:0000313" key="6">
    <source>
        <dbReference type="EMBL" id="NWJ46552.1"/>
    </source>
</evidence>
<dbReference type="InterPro" id="IPR003595">
    <property type="entry name" value="Tyr_Pase_cat"/>
</dbReference>
<evidence type="ECO:0000256" key="2">
    <source>
        <dbReference type="ARBA" id="ARBA00000751"/>
    </source>
</evidence>
<dbReference type="PANTHER" id="PTHR23339">
    <property type="entry name" value="TYROSINE SPECIFIC PROTEIN PHOSPHATASE AND DUAL SPECIFICITY PROTEIN PHOSPHATASE"/>
    <property type="match status" value="1"/>
</dbReference>
<evidence type="ECO:0000259" key="5">
    <source>
        <dbReference type="PROSITE" id="PS50056"/>
    </source>
</evidence>
<dbReference type="Proteomes" id="UP000521676">
    <property type="component" value="Unassembled WGS sequence"/>
</dbReference>
<dbReference type="InterPro" id="IPR037238">
    <property type="entry name" value="YbiA-like_sf"/>
</dbReference>
<dbReference type="Pfam" id="PF22785">
    <property type="entry name" value="Tc-R-P"/>
    <property type="match status" value="1"/>
</dbReference>
<dbReference type="Pfam" id="PF08719">
    <property type="entry name" value="NADAR"/>
    <property type="match status" value="1"/>
</dbReference>
<evidence type="ECO:0000313" key="8">
    <source>
        <dbReference type="Proteomes" id="UP000521676"/>
    </source>
</evidence>
<gene>
    <name evidence="6" type="ORF">HXX08_11790</name>
    <name evidence="7" type="ORF">OZ401_001701</name>
</gene>
<dbReference type="InterPro" id="IPR016130">
    <property type="entry name" value="Tyr_Pase_AS"/>
</dbReference>
<evidence type="ECO:0000259" key="4">
    <source>
        <dbReference type="PROSITE" id="PS50054"/>
    </source>
</evidence>
<dbReference type="AlphaFoldDB" id="A0A8T7M109"/>
<dbReference type="RefSeq" id="WP_341467808.1">
    <property type="nucleotide sequence ID" value="NZ_CP128399.1"/>
</dbReference>
<comment type="catalytic activity">
    <reaction evidence="1">
        <text>5-amino-6-(5-phospho-D-ribosylamino)uracil + H2O = 5,6-diaminouracil + D-ribose 5-phosphate</text>
        <dbReference type="Rhea" id="RHEA:55020"/>
        <dbReference type="ChEBI" id="CHEBI:15377"/>
        <dbReference type="ChEBI" id="CHEBI:46252"/>
        <dbReference type="ChEBI" id="CHEBI:58453"/>
        <dbReference type="ChEBI" id="CHEBI:78346"/>
    </reaction>
</comment>
<dbReference type="PROSITE" id="PS00383">
    <property type="entry name" value="TYR_PHOSPHATASE_1"/>
    <property type="match status" value="1"/>
</dbReference>
<dbReference type="SUPFAM" id="SSF143990">
    <property type="entry name" value="YbiA-like"/>
    <property type="match status" value="1"/>
</dbReference>
<comment type="catalytic activity">
    <reaction evidence="2">
        <text>2,5-diamino-6-hydroxy-4-(5-phosphoribosylamino)-pyrimidine + H2O = 2,5,6-triamino-4-hydroxypyrimidine + D-ribose 5-phosphate</text>
        <dbReference type="Rhea" id="RHEA:23436"/>
        <dbReference type="ChEBI" id="CHEBI:15377"/>
        <dbReference type="ChEBI" id="CHEBI:58614"/>
        <dbReference type="ChEBI" id="CHEBI:78346"/>
        <dbReference type="ChEBI" id="CHEBI:137796"/>
    </reaction>
</comment>
<dbReference type="InterPro" id="IPR000387">
    <property type="entry name" value="Tyr_Pase_dom"/>
</dbReference>
<reference evidence="6 8" key="1">
    <citation type="submission" date="2020-06" db="EMBL/GenBank/DDBJ databases">
        <title>Anoxygenic phototrophic Chloroflexota member uses a Type I reaction center.</title>
        <authorList>
            <person name="Tsuji J.M."/>
            <person name="Shaw N.A."/>
            <person name="Nagashima S."/>
            <person name="Venkiteswaran J."/>
            <person name="Schiff S.L."/>
            <person name="Hanada S."/>
            <person name="Tank M."/>
            <person name="Neufeld J.D."/>
        </authorList>
    </citation>
    <scope>NUCLEOTIDE SEQUENCE [LARGE SCALE GENOMIC DNA]</scope>
    <source>
        <strain evidence="6">L227-S17</strain>
    </source>
</reference>
<protein>
    <submittedName>
        <fullName evidence="6">DUF1768 domain-containing protein</fullName>
    </submittedName>
    <submittedName>
        <fullName evidence="7">NADAR domain-containing protein</fullName>
    </submittedName>
</protein>
<evidence type="ECO:0000256" key="3">
    <source>
        <dbReference type="ARBA" id="ARBA00022801"/>
    </source>
</evidence>
<sequence length="334" mass="38109">MPASKTPPILDSYWVTPGLFLAGEYPGNMDDTVARQRLEKFVAAGIRVFIDLTRPDDRNGKGLRPYNPVLQRLAIDKGLQLTYISSPIRDQSAPTETQMSEILTLINLFTMQQKPVYVHCWGGIGRTGTVVSCYLIEKKSLTARQAIDKMNLLRKDTPDARQTSPQDPTQIALIDRWAIRNQSPNQPDATPVLFYSKDKPYYNFTNFAPYGFELDGYYWQTSEHYFQAQKFVGTPYFDKVREANSPREAFDLAHKFDAHKCAGWLQLRDGVMKKAVYRKFETNADIQAELLGTGNRLLVEDSKDKDEYWGNGADGKGKNMLGTILMEVREELRR</sequence>
<dbReference type="Gene3D" id="3.90.190.10">
    <property type="entry name" value="Protein tyrosine phosphatase superfamily"/>
    <property type="match status" value="1"/>
</dbReference>
<dbReference type="InterPro" id="IPR029021">
    <property type="entry name" value="Prot-tyrosine_phosphatase-like"/>
</dbReference>
<dbReference type="GO" id="GO:0016787">
    <property type="term" value="F:hydrolase activity"/>
    <property type="evidence" value="ECO:0007669"/>
    <property type="project" value="UniProtKB-KW"/>
</dbReference>
<evidence type="ECO:0000313" key="7">
    <source>
        <dbReference type="EMBL" id="WJW65921.1"/>
    </source>
</evidence>
<dbReference type="SMART" id="SM00404">
    <property type="entry name" value="PTPc_motif"/>
    <property type="match status" value="1"/>
</dbReference>
<dbReference type="Gene3D" id="1.10.357.40">
    <property type="entry name" value="YbiA-like"/>
    <property type="match status" value="1"/>
</dbReference>
<feature type="domain" description="Tyrosine specific protein phosphatases" evidence="5">
    <location>
        <begin position="100"/>
        <end position="168"/>
    </location>
</feature>
<dbReference type="PROSITE" id="PS50056">
    <property type="entry name" value="TYR_PHOSPHATASE_2"/>
    <property type="match status" value="1"/>
</dbReference>
<dbReference type="PROSITE" id="PS50054">
    <property type="entry name" value="TYR_PHOSPHATASE_DUAL"/>
    <property type="match status" value="1"/>
</dbReference>
<dbReference type="InterPro" id="IPR020422">
    <property type="entry name" value="TYR_PHOSPHATASE_DUAL_dom"/>
</dbReference>
<dbReference type="SMART" id="SM00195">
    <property type="entry name" value="DSPc"/>
    <property type="match status" value="1"/>
</dbReference>
<feature type="domain" description="Tyrosine-protein phosphatase" evidence="4">
    <location>
        <begin position="10"/>
        <end position="182"/>
    </location>
</feature>
<name>A0A8T7M109_9CHLR</name>
<evidence type="ECO:0000256" key="1">
    <source>
        <dbReference type="ARBA" id="ARBA00000022"/>
    </source>
</evidence>
<keyword evidence="9" id="KW-1185">Reference proteome</keyword>